<dbReference type="Proteomes" id="UP000276133">
    <property type="component" value="Unassembled WGS sequence"/>
</dbReference>
<evidence type="ECO:0000313" key="1">
    <source>
        <dbReference type="EMBL" id="RNA09912.1"/>
    </source>
</evidence>
<protein>
    <submittedName>
        <fullName evidence="1">Uncharacterized protein</fullName>
    </submittedName>
</protein>
<gene>
    <name evidence="1" type="ORF">BpHYR1_022304</name>
</gene>
<reference evidence="1 2" key="1">
    <citation type="journal article" date="2018" name="Sci. Rep.">
        <title>Genomic signatures of local adaptation to the degree of environmental predictability in rotifers.</title>
        <authorList>
            <person name="Franch-Gras L."/>
            <person name="Hahn C."/>
            <person name="Garcia-Roger E.M."/>
            <person name="Carmona M.J."/>
            <person name="Serra M."/>
            <person name="Gomez A."/>
        </authorList>
    </citation>
    <scope>NUCLEOTIDE SEQUENCE [LARGE SCALE GENOMIC DNA]</scope>
    <source>
        <strain evidence="1">HYR1</strain>
    </source>
</reference>
<dbReference type="EMBL" id="REGN01006342">
    <property type="protein sequence ID" value="RNA09912.1"/>
    <property type="molecule type" value="Genomic_DNA"/>
</dbReference>
<dbReference type="AlphaFoldDB" id="A0A3M7QFC9"/>
<name>A0A3M7QFC9_BRAPC</name>
<organism evidence="1 2">
    <name type="scientific">Brachionus plicatilis</name>
    <name type="common">Marine rotifer</name>
    <name type="synonym">Brachionus muelleri</name>
    <dbReference type="NCBI Taxonomy" id="10195"/>
    <lineage>
        <taxon>Eukaryota</taxon>
        <taxon>Metazoa</taxon>
        <taxon>Spiralia</taxon>
        <taxon>Gnathifera</taxon>
        <taxon>Rotifera</taxon>
        <taxon>Eurotatoria</taxon>
        <taxon>Monogononta</taxon>
        <taxon>Pseudotrocha</taxon>
        <taxon>Ploima</taxon>
        <taxon>Brachionidae</taxon>
        <taxon>Brachionus</taxon>
    </lineage>
</organism>
<evidence type="ECO:0000313" key="2">
    <source>
        <dbReference type="Proteomes" id="UP000276133"/>
    </source>
</evidence>
<keyword evidence="2" id="KW-1185">Reference proteome</keyword>
<comment type="caution">
    <text evidence="1">The sequence shown here is derived from an EMBL/GenBank/DDBJ whole genome shotgun (WGS) entry which is preliminary data.</text>
</comment>
<proteinExistence type="predicted"/>
<sequence>MLFQHWIHFCILKRKKKDIKINRTVNLKIFVANSNVKAKFQWKQCIVLCCILQLKNSKK</sequence>
<accession>A0A3M7QFC9</accession>